<protein>
    <submittedName>
        <fullName evidence="7">Uncharacterized protein</fullName>
    </submittedName>
</protein>
<dbReference type="PANTHER" id="PTHR34397:SF30">
    <property type="entry name" value="TF-B3 DOMAIN-CONTAINING PROTEIN"/>
    <property type="match status" value="1"/>
</dbReference>
<dbReference type="GO" id="GO:0005634">
    <property type="term" value="C:nucleus"/>
    <property type="evidence" value="ECO:0007669"/>
    <property type="project" value="UniProtKB-SubCell"/>
</dbReference>
<evidence type="ECO:0000256" key="2">
    <source>
        <dbReference type="ARBA" id="ARBA00023015"/>
    </source>
</evidence>
<organism evidence="7 8">
    <name type="scientific">Lolium multiflorum</name>
    <name type="common">Italian ryegrass</name>
    <name type="synonym">Lolium perenne subsp. multiflorum</name>
    <dbReference type="NCBI Taxonomy" id="4521"/>
    <lineage>
        <taxon>Eukaryota</taxon>
        <taxon>Viridiplantae</taxon>
        <taxon>Streptophyta</taxon>
        <taxon>Embryophyta</taxon>
        <taxon>Tracheophyta</taxon>
        <taxon>Spermatophyta</taxon>
        <taxon>Magnoliopsida</taxon>
        <taxon>Liliopsida</taxon>
        <taxon>Poales</taxon>
        <taxon>Poaceae</taxon>
        <taxon>BOP clade</taxon>
        <taxon>Pooideae</taxon>
        <taxon>Poodae</taxon>
        <taxon>Poeae</taxon>
        <taxon>Poeae Chloroplast Group 2 (Poeae type)</taxon>
        <taxon>Loliodinae</taxon>
        <taxon>Loliinae</taxon>
        <taxon>Lolium</taxon>
    </lineage>
</organism>
<evidence type="ECO:0000256" key="4">
    <source>
        <dbReference type="ARBA" id="ARBA00023163"/>
    </source>
</evidence>
<keyword evidence="4" id="KW-0804">Transcription</keyword>
<dbReference type="InterPro" id="IPR015300">
    <property type="entry name" value="DNA-bd_pseudobarrel_sf"/>
</dbReference>
<evidence type="ECO:0000256" key="6">
    <source>
        <dbReference type="SAM" id="MobiDB-lite"/>
    </source>
</evidence>
<evidence type="ECO:0000313" key="8">
    <source>
        <dbReference type="Proteomes" id="UP001231189"/>
    </source>
</evidence>
<keyword evidence="2" id="KW-0805">Transcription regulation</keyword>
<keyword evidence="3" id="KW-0238">DNA-binding</keyword>
<dbReference type="AlphaFoldDB" id="A0AAD8X9S5"/>
<dbReference type="Gene3D" id="2.40.330.10">
    <property type="entry name" value="DNA-binding pseudobarrel domain"/>
    <property type="match status" value="1"/>
</dbReference>
<feature type="region of interest" description="Disordered" evidence="6">
    <location>
        <begin position="257"/>
        <end position="278"/>
    </location>
</feature>
<comment type="subcellular location">
    <subcellularLocation>
        <location evidence="1">Nucleus</location>
    </subcellularLocation>
</comment>
<evidence type="ECO:0000256" key="1">
    <source>
        <dbReference type="ARBA" id="ARBA00004123"/>
    </source>
</evidence>
<gene>
    <name evidence="7" type="ORF">QYE76_016089</name>
</gene>
<keyword evidence="8" id="KW-1185">Reference proteome</keyword>
<evidence type="ECO:0000313" key="7">
    <source>
        <dbReference type="EMBL" id="KAK1699392.1"/>
    </source>
</evidence>
<accession>A0AAD8X9S5</accession>
<name>A0AAD8X9S5_LOLMU</name>
<dbReference type="Proteomes" id="UP001231189">
    <property type="component" value="Unassembled WGS sequence"/>
</dbReference>
<proteinExistence type="predicted"/>
<evidence type="ECO:0000256" key="3">
    <source>
        <dbReference type="ARBA" id="ARBA00023125"/>
    </source>
</evidence>
<dbReference type="GO" id="GO:0003677">
    <property type="term" value="F:DNA binding"/>
    <property type="evidence" value="ECO:0007669"/>
    <property type="project" value="UniProtKB-KW"/>
</dbReference>
<keyword evidence="5" id="KW-0539">Nucleus</keyword>
<sequence>MGITDGLEHALSWSWLCPPLASCNCHLVFQSEPDSDYRRAMDSSIEEYIYTPALSLPASTHCSIDCSPGQPACRREVSRSTNTHSPTMSFVDRSSHFLAATSTAPHDAGCIRRRTEEQPATTLALYVPSAADQQRQANDEAITAQASARALVPFVPSREPINAVPLSAVAPKKAKMATAVVHAEPPWLRSGLLPHLRLRFDLPVHFLAEKTVTGTDLDGHQNRFRLPNEGVMRNLRPMLSPLERKAASLLQEECPRPPKLPKLPKVPGEKRAKRQGKKHGGLPVLVVEPHAGIRELQLSRWDSSAGTVIKGEGYMNFINNCGFKVGDVVEIWAFKETYFRLFGEDLCHDSPLYLLITKKHCR</sequence>
<dbReference type="PANTHER" id="PTHR34397">
    <property type="entry name" value="OS05G0237600 PROTEIN"/>
    <property type="match status" value="1"/>
</dbReference>
<evidence type="ECO:0000256" key="5">
    <source>
        <dbReference type="ARBA" id="ARBA00023242"/>
    </source>
</evidence>
<dbReference type="EMBL" id="JAUUTY010000001">
    <property type="protein sequence ID" value="KAK1699392.1"/>
    <property type="molecule type" value="Genomic_DNA"/>
</dbReference>
<comment type="caution">
    <text evidence="7">The sequence shown here is derived from an EMBL/GenBank/DDBJ whole genome shotgun (WGS) entry which is preliminary data.</text>
</comment>
<reference evidence="7" key="1">
    <citation type="submission" date="2023-07" db="EMBL/GenBank/DDBJ databases">
        <title>A chromosome-level genome assembly of Lolium multiflorum.</title>
        <authorList>
            <person name="Chen Y."/>
            <person name="Copetti D."/>
            <person name="Kolliker R."/>
            <person name="Studer B."/>
        </authorList>
    </citation>
    <scope>NUCLEOTIDE SEQUENCE</scope>
    <source>
        <strain evidence="7">02402/16</strain>
        <tissue evidence="7">Leaf</tissue>
    </source>
</reference>